<reference evidence="2" key="1">
    <citation type="journal article" date="2020" name="Nature">
        <title>Giant virus diversity and host interactions through global metagenomics.</title>
        <authorList>
            <person name="Schulz F."/>
            <person name="Roux S."/>
            <person name="Paez-Espino D."/>
            <person name="Jungbluth S."/>
            <person name="Walsh D.A."/>
            <person name="Denef V.J."/>
            <person name="McMahon K.D."/>
            <person name="Konstantinidis K.T."/>
            <person name="Eloe-Fadrosh E.A."/>
            <person name="Kyrpides N.C."/>
            <person name="Woyke T."/>
        </authorList>
    </citation>
    <scope>NUCLEOTIDE SEQUENCE</scope>
    <source>
        <strain evidence="2">GVMAG-M-3300023174-130</strain>
    </source>
</reference>
<sequence length="281" mass="33245">MYKIAIPSYNRIDQLLNKTLTLLEKEHIDFSIITVFVANQEQYKLYREALDNFKNGLGKKIKVVKGIKGIVEINNFINRYYKPSDIVFYIHDDIDKFVYYDKSVKDALEKCAEYLKKSPYGLLSFNPTGNEFYMRGEDESSKKFKEGFYYAVGPLFMFKPNPKIVRSKDTWAVEDYDYSIKSYKLYGKNIRYDRFSCKTKINNNKDGGVGIRDYKTYLKSLMNLYNKNKDYINLVEKTNKSYLKTYGVETIKHPRLVDKTHRNLTAKKKTTNNKTKRKKQF</sequence>
<accession>A0A6C0D8F7</accession>
<dbReference type="AlphaFoldDB" id="A0A6C0D8F7"/>
<evidence type="ECO:0008006" key="3">
    <source>
        <dbReference type="Google" id="ProtNLM"/>
    </source>
</evidence>
<proteinExistence type="predicted"/>
<dbReference type="EMBL" id="MN739548">
    <property type="protein sequence ID" value="QHT12600.1"/>
    <property type="molecule type" value="Genomic_DNA"/>
</dbReference>
<name>A0A6C0D8F7_9ZZZZ</name>
<feature type="region of interest" description="Disordered" evidence="1">
    <location>
        <begin position="259"/>
        <end position="281"/>
    </location>
</feature>
<evidence type="ECO:0000313" key="2">
    <source>
        <dbReference type="EMBL" id="QHT12600.1"/>
    </source>
</evidence>
<protein>
    <recommendedName>
        <fullName evidence="3">Glycosyltransferase 2-like domain-containing protein</fullName>
    </recommendedName>
</protein>
<organism evidence="2">
    <name type="scientific">viral metagenome</name>
    <dbReference type="NCBI Taxonomy" id="1070528"/>
    <lineage>
        <taxon>unclassified sequences</taxon>
        <taxon>metagenomes</taxon>
        <taxon>organismal metagenomes</taxon>
    </lineage>
</organism>
<evidence type="ECO:0000256" key="1">
    <source>
        <dbReference type="SAM" id="MobiDB-lite"/>
    </source>
</evidence>
<feature type="compositionally biased region" description="Basic residues" evidence="1">
    <location>
        <begin position="262"/>
        <end position="281"/>
    </location>
</feature>